<keyword evidence="3" id="KW-1185">Reference proteome</keyword>
<evidence type="ECO:0000313" key="3">
    <source>
        <dbReference type="Proteomes" id="UP001054837"/>
    </source>
</evidence>
<gene>
    <name evidence="2" type="ORF">CDAR_271081</name>
</gene>
<sequence>MSQNFNIEDLLKHKRIVKDKITRLTTQVNNLQNQENSISVIEGHENDVNTLDSEVNKLINDILCSCLDKEFDKYEQEMHELFSKLDSLKITLKDELKKLIKNDNSSNAYQSEVNTVSSLKFPRVELPVLTSNYIDWISFRDSFLVSVGNNESLSDSQKLQYLELSVKDKQVLYCNQFKFQMRITKKRGVHSLSVMKTKQK</sequence>
<dbReference type="EMBL" id="BPLQ01009371">
    <property type="protein sequence ID" value="GIY43627.1"/>
    <property type="molecule type" value="Genomic_DNA"/>
</dbReference>
<evidence type="ECO:0000313" key="2">
    <source>
        <dbReference type="EMBL" id="GIY43627.1"/>
    </source>
</evidence>
<proteinExistence type="predicted"/>
<comment type="caution">
    <text evidence="2">The sequence shown here is derived from an EMBL/GenBank/DDBJ whole genome shotgun (WGS) entry which is preliminary data.</text>
</comment>
<protein>
    <submittedName>
        <fullName evidence="2">Uncharacterized protein</fullName>
    </submittedName>
</protein>
<feature type="coiled-coil region" evidence="1">
    <location>
        <begin position="14"/>
        <end position="91"/>
    </location>
</feature>
<dbReference type="AlphaFoldDB" id="A0AAV4TE22"/>
<accession>A0AAV4TE22</accession>
<evidence type="ECO:0000256" key="1">
    <source>
        <dbReference type="SAM" id="Coils"/>
    </source>
</evidence>
<name>A0AAV4TE22_9ARAC</name>
<reference evidence="2 3" key="1">
    <citation type="submission" date="2021-06" db="EMBL/GenBank/DDBJ databases">
        <title>Caerostris darwini draft genome.</title>
        <authorList>
            <person name="Kono N."/>
            <person name="Arakawa K."/>
        </authorList>
    </citation>
    <scope>NUCLEOTIDE SEQUENCE [LARGE SCALE GENOMIC DNA]</scope>
</reference>
<dbReference type="Proteomes" id="UP001054837">
    <property type="component" value="Unassembled WGS sequence"/>
</dbReference>
<organism evidence="2 3">
    <name type="scientific">Caerostris darwini</name>
    <dbReference type="NCBI Taxonomy" id="1538125"/>
    <lineage>
        <taxon>Eukaryota</taxon>
        <taxon>Metazoa</taxon>
        <taxon>Ecdysozoa</taxon>
        <taxon>Arthropoda</taxon>
        <taxon>Chelicerata</taxon>
        <taxon>Arachnida</taxon>
        <taxon>Araneae</taxon>
        <taxon>Araneomorphae</taxon>
        <taxon>Entelegynae</taxon>
        <taxon>Araneoidea</taxon>
        <taxon>Araneidae</taxon>
        <taxon>Caerostris</taxon>
    </lineage>
</organism>
<keyword evidence="1" id="KW-0175">Coiled coil</keyword>